<accession>A0A6N6RM04</accession>
<dbReference type="Proteomes" id="UP000468650">
    <property type="component" value="Unassembled WGS sequence"/>
</dbReference>
<dbReference type="AlphaFoldDB" id="A0A6N6RM04"/>
<keyword evidence="3" id="KW-1185">Reference proteome</keyword>
<keyword evidence="1" id="KW-0812">Transmembrane</keyword>
<dbReference type="RefSeq" id="WP_151666196.1">
    <property type="nucleotide sequence ID" value="NZ_WBVO01000001.1"/>
</dbReference>
<proteinExistence type="predicted"/>
<evidence type="ECO:0000256" key="1">
    <source>
        <dbReference type="SAM" id="Phobius"/>
    </source>
</evidence>
<evidence type="ECO:0000313" key="2">
    <source>
        <dbReference type="EMBL" id="KAB2814617.1"/>
    </source>
</evidence>
<dbReference type="EMBL" id="WBVO01000001">
    <property type="protein sequence ID" value="KAB2814617.1"/>
    <property type="molecule type" value="Genomic_DNA"/>
</dbReference>
<sequence length="65" mass="7048">MKRSYRILLLLTLSGTGELILGACMRFLEMAGANILMVAGLISQVSALGYAGYLSLQRRTLKAEV</sequence>
<evidence type="ECO:0000313" key="3">
    <source>
        <dbReference type="Proteomes" id="UP000468650"/>
    </source>
</evidence>
<reference evidence="2 3" key="1">
    <citation type="submission" date="2019-09" db="EMBL/GenBank/DDBJ databases">
        <title>Genomes of family Cryomorphaceae.</title>
        <authorList>
            <person name="Bowman J.P."/>
        </authorList>
    </citation>
    <scope>NUCLEOTIDE SEQUENCE [LARGE SCALE GENOMIC DNA]</scope>
    <source>
        <strain evidence="2 3">LMG 25704</strain>
    </source>
</reference>
<keyword evidence="1" id="KW-0472">Membrane</keyword>
<organism evidence="2 3">
    <name type="scientific">Phaeocystidibacter luteus</name>
    <dbReference type="NCBI Taxonomy" id="911197"/>
    <lineage>
        <taxon>Bacteria</taxon>
        <taxon>Pseudomonadati</taxon>
        <taxon>Bacteroidota</taxon>
        <taxon>Flavobacteriia</taxon>
        <taxon>Flavobacteriales</taxon>
        <taxon>Phaeocystidibacteraceae</taxon>
        <taxon>Phaeocystidibacter</taxon>
    </lineage>
</organism>
<comment type="caution">
    <text evidence="2">The sequence shown here is derived from an EMBL/GenBank/DDBJ whole genome shotgun (WGS) entry which is preliminary data.</text>
</comment>
<gene>
    <name evidence="2" type="ORF">F8C67_02425</name>
</gene>
<feature type="transmembrane region" description="Helical" evidence="1">
    <location>
        <begin position="32"/>
        <end position="53"/>
    </location>
</feature>
<protein>
    <submittedName>
        <fullName evidence="2">Uncharacterized protein</fullName>
    </submittedName>
</protein>
<name>A0A6N6RM04_9FLAO</name>
<keyword evidence="1" id="KW-1133">Transmembrane helix</keyword>